<dbReference type="Gene3D" id="1.25.40.390">
    <property type="match status" value="1"/>
</dbReference>
<dbReference type="RefSeq" id="WP_088354235.1">
    <property type="nucleotide sequence ID" value="NZ_CP061813.1"/>
</dbReference>
<evidence type="ECO:0000256" key="4">
    <source>
        <dbReference type="ARBA" id="ARBA00023136"/>
    </source>
</evidence>
<feature type="signal peptide" evidence="6">
    <location>
        <begin position="1"/>
        <end position="23"/>
    </location>
</feature>
<reference evidence="8 9" key="1">
    <citation type="journal article" date="2016" name="Int. J. Syst. Evol. Microbiol.">
        <title>Polaribacter haliotis sp. nov., isolated from the gut of abalone Haliotis discus hannai.</title>
        <authorList>
            <person name="Kim Y.O."/>
            <person name="Park I.S."/>
            <person name="Park S."/>
            <person name="Nam B.H."/>
            <person name="Park J.M."/>
            <person name="Kim D.G."/>
            <person name="Yoon J.H."/>
        </authorList>
    </citation>
    <scope>NUCLEOTIDE SEQUENCE [LARGE SCALE GENOMIC DNA]</scope>
    <source>
        <strain evidence="8 9">KCTC 52418</strain>
    </source>
</reference>
<organism evidence="8 9">
    <name type="scientific">Polaribacter haliotis</name>
    <dbReference type="NCBI Taxonomy" id="1888915"/>
    <lineage>
        <taxon>Bacteria</taxon>
        <taxon>Pseudomonadati</taxon>
        <taxon>Bacteroidota</taxon>
        <taxon>Flavobacteriia</taxon>
        <taxon>Flavobacteriales</taxon>
        <taxon>Flavobacteriaceae</taxon>
    </lineage>
</organism>
<proteinExistence type="inferred from homology"/>
<keyword evidence="5" id="KW-0998">Cell outer membrane</keyword>
<evidence type="ECO:0000256" key="2">
    <source>
        <dbReference type="ARBA" id="ARBA00006275"/>
    </source>
</evidence>
<dbReference type="PROSITE" id="PS51257">
    <property type="entry name" value="PROKAR_LIPOPROTEIN"/>
    <property type="match status" value="1"/>
</dbReference>
<dbReference type="AlphaFoldDB" id="A0A7L8AFC6"/>
<dbReference type="Pfam" id="PF07980">
    <property type="entry name" value="SusD_RagB"/>
    <property type="match status" value="1"/>
</dbReference>
<keyword evidence="9" id="KW-1185">Reference proteome</keyword>
<dbReference type="InterPro" id="IPR012944">
    <property type="entry name" value="SusD_RagB_dom"/>
</dbReference>
<dbReference type="SUPFAM" id="SSF48452">
    <property type="entry name" value="TPR-like"/>
    <property type="match status" value="1"/>
</dbReference>
<feature type="chain" id="PRO_5032608628" evidence="6">
    <location>
        <begin position="24"/>
        <end position="592"/>
    </location>
</feature>
<protein>
    <submittedName>
        <fullName evidence="8">RagB/SusD family nutrient uptake outer membrane protein</fullName>
    </submittedName>
</protein>
<evidence type="ECO:0000256" key="5">
    <source>
        <dbReference type="ARBA" id="ARBA00023237"/>
    </source>
</evidence>
<evidence type="ECO:0000256" key="1">
    <source>
        <dbReference type="ARBA" id="ARBA00004442"/>
    </source>
</evidence>
<dbReference type="EMBL" id="CP061813">
    <property type="protein sequence ID" value="QOD60708.1"/>
    <property type="molecule type" value="Genomic_DNA"/>
</dbReference>
<dbReference type="GO" id="GO:0009279">
    <property type="term" value="C:cell outer membrane"/>
    <property type="evidence" value="ECO:0007669"/>
    <property type="project" value="UniProtKB-SubCell"/>
</dbReference>
<sequence length="592" mass="66344">MKNKQLILLITLGLFIISCNDNFLDTAPEAQISKENFFNSESDLQLYINGIHTLPSGGALFQGDQGTDDMATTGAVEIKNIMVGTPSAETITSGWFWGGLRSINFFLENFEKADVEDNVKNHFEGLAKYYRANFYFTKVKRYSDVPWYSKTLNPEDEDLFKPRDPRTMVVDSLMSDIRFASENIRENVDLGGIHKWAALMLEARIALYEGSFRKYHPELGLEGTANKYFEIARNAVQELMDSGEFQIYNTGNPNTDYEALFQSENLAGNPEAILINVYDVEKNRNSGWGNAFGNYEQSPSKALMNSYLMNDGSRFSDKIGYNTLPFVEEFKDRDPRLAQTFVFPGWVRAGGSSAYVQELNKNFTGYHQHKGINNTVESAGVDVAVFRYAEALLIFAEAKAELGTLTQADLDLTVNKIRERVALPNMNLVMANANIDPILEGNYPNVSGANKGVILEIRRERRVEFAAEGFRFDDVMRWHAGKILEEIPQGMYFPALGKYDMTGDGVDDIHILASGDDIPVPKETNSLGADLIYYKAGAFGDPAASLLLSNGTSGYMVTGTTPQNFEEPKYYYRPIPVHQVALNPELKQIMGW</sequence>
<dbReference type="InterPro" id="IPR011990">
    <property type="entry name" value="TPR-like_helical_dom_sf"/>
</dbReference>
<accession>A0A7L8AFC6</accession>
<evidence type="ECO:0000256" key="6">
    <source>
        <dbReference type="SAM" id="SignalP"/>
    </source>
</evidence>
<keyword evidence="3 6" id="KW-0732">Signal</keyword>
<name>A0A7L8AFC6_9FLAO</name>
<dbReference type="KEGG" id="phal:H9I45_15420"/>
<feature type="domain" description="RagB/SusD" evidence="7">
    <location>
        <begin position="281"/>
        <end position="592"/>
    </location>
</feature>
<comment type="similarity">
    <text evidence="2">Belongs to the SusD family.</text>
</comment>
<dbReference type="OrthoDB" id="5694214at2"/>
<evidence type="ECO:0000256" key="3">
    <source>
        <dbReference type="ARBA" id="ARBA00022729"/>
    </source>
</evidence>
<evidence type="ECO:0000313" key="8">
    <source>
        <dbReference type="EMBL" id="QOD60708.1"/>
    </source>
</evidence>
<gene>
    <name evidence="8" type="ORF">H9I45_15420</name>
</gene>
<evidence type="ECO:0000259" key="7">
    <source>
        <dbReference type="Pfam" id="PF07980"/>
    </source>
</evidence>
<comment type="subcellular location">
    <subcellularLocation>
        <location evidence="1">Cell outer membrane</location>
    </subcellularLocation>
</comment>
<evidence type="ECO:0000313" key="9">
    <source>
        <dbReference type="Proteomes" id="UP000516764"/>
    </source>
</evidence>
<dbReference type="Proteomes" id="UP000516764">
    <property type="component" value="Chromosome"/>
</dbReference>
<keyword evidence="4" id="KW-0472">Membrane</keyword>